<feature type="signal peptide" evidence="1">
    <location>
        <begin position="1"/>
        <end position="26"/>
    </location>
</feature>
<evidence type="ECO:0000313" key="3">
    <source>
        <dbReference type="EMBL" id="ABB13611.1"/>
    </source>
</evidence>
<reference evidence="3" key="1">
    <citation type="submission" date="2005-09" db="EMBL/GenBank/DDBJ databases">
        <title>Identification of new nodulin cDNAs from Astragalus sinicus by SSH.</title>
        <authorList>
            <person name="Chou M.-X."/>
            <person name="Wei X.-Y."/>
            <person name="Zhou J.-C."/>
        </authorList>
    </citation>
    <scope>NUCLEOTIDE SEQUENCE</scope>
    <source>
        <strain evidence="3">AsG2411</strain>
    </source>
</reference>
<dbReference type="AlphaFoldDB" id="Q07A37"/>
<dbReference type="InterPro" id="IPR009810">
    <property type="entry name" value="Nodulin_late_dom"/>
</dbReference>
<dbReference type="GO" id="GO:0046872">
    <property type="term" value="F:metal ion binding"/>
    <property type="evidence" value="ECO:0007669"/>
    <property type="project" value="InterPro"/>
</dbReference>
<evidence type="ECO:0000256" key="1">
    <source>
        <dbReference type="SAM" id="SignalP"/>
    </source>
</evidence>
<evidence type="ECO:0000259" key="2">
    <source>
        <dbReference type="Pfam" id="PF07127"/>
    </source>
</evidence>
<proteinExistence type="evidence at transcript level"/>
<keyword evidence="1" id="KW-0732">Signal</keyword>
<organism evidence="3">
    <name type="scientific">Astragalus sinicus</name>
    <name type="common">Chinese milk vetch</name>
    <dbReference type="NCBI Taxonomy" id="47065"/>
    <lineage>
        <taxon>Eukaryota</taxon>
        <taxon>Viridiplantae</taxon>
        <taxon>Streptophyta</taxon>
        <taxon>Embryophyta</taxon>
        <taxon>Tracheophyta</taxon>
        <taxon>Spermatophyta</taxon>
        <taxon>Magnoliopsida</taxon>
        <taxon>eudicotyledons</taxon>
        <taxon>Gunneridae</taxon>
        <taxon>Pentapetalae</taxon>
        <taxon>rosids</taxon>
        <taxon>fabids</taxon>
        <taxon>Fabales</taxon>
        <taxon>Fabaceae</taxon>
        <taxon>Papilionoideae</taxon>
        <taxon>50 kb inversion clade</taxon>
        <taxon>NPAAA clade</taxon>
        <taxon>Hologalegina</taxon>
        <taxon>IRL clade</taxon>
        <taxon>Galegeae</taxon>
        <taxon>Astragalus</taxon>
    </lineage>
</organism>
<feature type="chain" id="PRO_5004165608" evidence="1">
    <location>
        <begin position="27"/>
        <end position="63"/>
    </location>
</feature>
<protein>
    <submittedName>
        <fullName evidence="3">Late nodulin-like protein</fullName>
    </submittedName>
</protein>
<dbReference type="Pfam" id="PF07127">
    <property type="entry name" value="Nodulin_late"/>
    <property type="match status" value="1"/>
</dbReference>
<name>Q07A37_ASTSI</name>
<feature type="domain" description="Late nodulin" evidence="2">
    <location>
        <begin position="1"/>
        <end position="55"/>
    </location>
</feature>
<dbReference type="EMBL" id="DQ199636">
    <property type="protein sequence ID" value="ABB13611.1"/>
    <property type="molecule type" value="mRNA"/>
</dbReference>
<accession>Q07A37</accession>
<sequence>MPLLLKFVYVMVLFLSLFFISTNVDGADECITDSDCPQDNFGFAGYGTICVDKTCMLSKIKDP</sequence>